<keyword evidence="3" id="KW-1185">Reference proteome</keyword>
<dbReference type="Proteomes" id="UP000233837">
    <property type="component" value="Unassembled WGS sequence"/>
</dbReference>
<dbReference type="EMBL" id="KZ503394">
    <property type="protein sequence ID" value="PKU64825.1"/>
    <property type="molecule type" value="Genomic_DNA"/>
</dbReference>
<evidence type="ECO:0000313" key="2">
    <source>
        <dbReference type="EMBL" id="PKU64825.1"/>
    </source>
</evidence>
<keyword evidence="1" id="KW-0472">Membrane</keyword>
<keyword evidence="1" id="KW-1133">Transmembrane helix</keyword>
<dbReference type="AlphaFoldDB" id="A0A2I0VN32"/>
<reference evidence="2 3" key="1">
    <citation type="journal article" date="2016" name="Sci. Rep.">
        <title>The Dendrobium catenatum Lindl. genome sequence provides insights into polysaccharide synthase, floral development and adaptive evolution.</title>
        <authorList>
            <person name="Zhang G.Q."/>
            <person name="Xu Q."/>
            <person name="Bian C."/>
            <person name="Tsai W.C."/>
            <person name="Yeh C.M."/>
            <person name="Liu K.W."/>
            <person name="Yoshida K."/>
            <person name="Zhang L.S."/>
            <person name="Chang S.B."/>
            <person name="Chen F."/>
            <person name="Shi Y."/>
            <person name="Su Y.Y."/>
            <person name="Zhang Y.Q."/>
            <person name="Chen L.J."/>
            <person name="Yin Y."/>
            <person name="Lin M."/>
            <person name="Huang H."/>
            <person name="Deng H."/>
            <person name="Wang Z.W."/>
            <person name="Zhu S.L."/>
            <person name="Zhao X."/>
            <person name="Deng C."/>
            <person name="Niu S.C."/>
            <person name="Huang J."/>
            <person name="Wang M."/>
            <person name="Liu G.H."/>
            <person name="Yang H.J."/>
            <person name="Xiao X.J."/>
            <person name="Hsiao Y.Y."/>
            <person name="Wu W.L."/>
            <person name="Chen Y.Y."/>
            <person name="Mitsuda N."/>
            <person name="Ohme-Takagi M."/>
            <person name="Luo Y.B."/>
            <person name="Van de Peer Y."/>
            <person name="Liu Z.J."/>
        </authorList>
    </citation>
    <scope>NUCLEOTIDE SEQUENCE [LARGE SCALE GENOMIC DNA]</scope>
    <source>
        <tissue evidence="2">The whole plant</tissue>
    </source>
</reference>
<accession>A0A2I0VN32</accession>
<keyword evidence="1" id="KW-0812">Transmembrane</keyword>
<sequence length="100" mass="11404">MTDPKIDSGLIFDIYSDIHITRSPFFDVRFGFDDTVEDYLIRILPTLVDVIDKQFQDYDWTIDGHPSVPSPPRSTFPWIKTIGVATILVASLGVLKIFSR</sequence>
<proteinExistence type="predicted"/>
<reference evidence="2 3" key="2">
    <citation type="journal article" date="2017" name="Nature">
        <title>The Apostasia genome and the evolution of orchids.</title>
        <authorList>
            <person name="Zhang G.Q."/>
            <person name="Liu K.W."/>
            <person name="Li Z."/>
            <person name="Lohaus R."/>
            <person name="Hsiao Y.Y."/>
            <person name="Niu S.C."/>
            <person name="Wang J.Y."/>
            <person name="Lin Y.C."/>
            <person name="Xu Q."/>
            <person name="Chen L.J."/>
            <person name="Yoshida K."/>
            <person name="Fujiwara S."/>
            <person name="Wang Z.W."/>
            <person name="Zhang Y.Q."/>
            <person name="Mitsuda N."/>
            <person name="Wang M."/>
            <person name="Liu G.H."/>
            <person name="Pecoraro L."/>
            <person name="Huang H.X."/>
            <person name="Xiao X.J."/>
            <person name="Lin M."/>
            <person name="Wu X.Y."/>
            <person name="Wu W.L."/>
            <person name="Chen Y.Y."/>
            <person name="Chang S.B."/>
            <person name="Sakamoto S."/>
            <person name="Ohme-Takagi M."/>
            <person name="Yagi M."/>
            <person name="Zeng S.J."/>
            <person name="Shen C.Y."/>
            <person name="Yeh C.M."/>
            <person name="Luo Y.B."/>
            <person name="Tsai W.C."/>
            <person name="Van de Peer Y."/>
            <person name="Liu Z.J."/>
        </authorList>
    </citation>
    <scope>NUCLEOTIDE SEQUENCE [LARGE SCALE GENOMIC DNA]</scope>
    <source>
        <tissue evidence="2">The whole plant</tissue>
    </source>
</reference>
<evidence type="ECO:0000313" key="3">
    <source>
        <dbReference type="Proteomes" id="UP000233837"/>
    </source>
</evidence>
<feature type="transmembrane region" description="Helical" evidence="1">
    <location>
        <begin position="78"/>
        <end position="98"/>
    </location>
</feature>
<protein>
    <submittedName>
        <fullName evidence="2">Uncharacterized protein</fullName>
    </submittedName>
</protein>
<organism evidence="2 3">
    <name type="scientific">Dendrobium catenatum</name>
    <dbReference type="NCBI Taxonomy" id="906689"/>
    <lineage>
        <taxon>Eukaryota</taxon>
        <taxon>Viridiplantae</taxon>
        <taxon>Streptophyta</taxon>
        <taxon>Embryophyta</taxon>
        <taxon>Tracheophyta</taxon>
        <taxon>Spermatophyta</taxon>
        <taxon>Magnoliopsida</taxon>
        <taxon>Liliopsida</taxon>
        <taxon>Asparagales</taxon>
        <taxon>Orchidaceae</taxon>
        <taxon>Epidendroideae</taxon>
        <taxon>Malaxideae</taxon>
        <taxon>Dendrobiinae</taxon>
        <taxon>Dendrobium</taxon>
    </lineage>
</organism>
<gene>
    <name evidence="2" type="ORF">MA16_Dca020904</name>
</gene>
<evidence type="ECO:0000256" key="1">
    <source>
        <dbReference type="SAM" id="Phobius"/>
    </source>
</evidence>
<name>A0A2I0VN32_9ASPA</name>